<dbReference type="PANTHER" id="PTHR43051">
    <property type="entry name" value="POLYNUCLEOTIDE ADENYLYLTRANSFERASE FAMILY PROTEIN"/>
    <property type="match status" value="1"/>
</dbReference>
<dbReference type="InterPro" id="IPR043519">
    <property type="entry name" value="NT_sf"/>
</dbReference>
<dbReference type="Gramene" id="RZC55830">
    <property type="protein sequence ID" value="RZC55830"/>
    <property type="gene ID" value="C5167_014703"/>
</dbReference>
<organism evidence="1 2">
    <name type="scientific">Papaver somniferum</name>
    <name type="common">Opium poppy</name>
    <dbReference type="NCBI Taxonomy" id="3469"/>
    <lineage>
        <taxon>Eukaryota</taxon>
        <taxon>Viridiplantae</taxon>
        <taxon>Streptophyta</taxon>
        <taxon>Embryophyta</taxon>
        <taxon>Tracheophyta</taxon>
        <taxon>Spermatophyta</taxon>
        <taxon>Magnoliopsida</taxon>
        <taxon>Ranunculales</taxon>
        <taxon>Papaveraceae</taxon>
        <taxon>Papaveroideae</taxon>
        <taxon>Papaver</taxon>
    </lineage>
</organism>
<sequence>MVEVLLLFELRGIRIEKPDQDFIIWRNCMKRDFTINPLMLDPYANVFYDHVGGMEDSNEAKVWTVIPTEYICFFSVQCHTRHLMEMNYTLAYGYAEKPLLGYFGSHYLLSWINFWRLTGHAVRAYAWYSKYLDQVLMRKGEAESQGVTM</sequence>
<keyword evidence="2" id="KW-1185">Reference proteome</keyword>
<reference evidence="1 2" key="1">
    <citation type="journal article" date="2018" name="Science">
        <title>The opium poppy genome and morphinan production.</title>
        <authorList>
            <person name="Guo L."/>
            <person name="Winzer T."/>
            <person name="Yang X."/>
            <person name="Li Y."/>
            <person name="Ning Z."/>
            <person name="He Z."/>
            <person name="Teodor R."/>
            <person name="Lu Y."/>
            <person name="Bowser T.A."/>
            <person name="Graham I.A."/>
            <person name="Ye K."/>
        </authorList>
    </citation>
    <scope>NUCLEOTIDE SEQUENCE [LARGE SCALE GENOMIC DNA]</scope>
    <source>
        <strain evidence="2">cv. HN1</strain>
        <tissue evidence="1">Leaves</tissue>
    </source>
</reference>
<dbReference type="Gene3D" id="3.30.460.10">
    <property type="entry name" value="Beta Polymerase, domain 2"/>
    <property type="match status" value="1"/>
</dbReference>
<dbReference type="EMBL" id="CM010717">
    <property type="protein sequence ID" value="RZC55830.1"/>
    <property type="molecule type" value="Genomic_DNA"/>
</dbReference>
<dbReference type="PANTHER" id="PTHR43051:SF2">
    <property type="entry name" value="POLYNUCLEOTIDE ADENYLYLTRANSFERASE FAMILY PROTEIN-RELATED"/>
    <property type="match status" value="1"/>
</dbReference>
<evidence type="ECO:0000313" key="1">
    <source>
        <dbReference type="EMBL" id="RZC55830.1"/>
    </source>
</evidence>
<dbReference type="InterPro" id="IPR052191">
    <property type="entry name" value="tRNA_ntf/polyA_polymerase_I"/>
</dbReference>
<gene>
    <name evidence="1" type="ORF">C5167_014703</name>
</gene>
<dbReference type="AlphaFoldDB" id="A0A4Y7J706"/>
<name>A0A4Y7J706_PAPSO</name>
<evidence type="ECO:0000313" key="2">
    <source>
        <dbReference type="Proteomes" id="UP000316621"/>
    </source>
</evidence>
<dbReference type="Proteomes" id="UP000316621">
    <property type="component" value="Chromosome 3"/>
</dbReference>
<protein>
    <submittedName>
        <fullName evidence="1">Uncharacterized protein</fullName>
    </submittedName>
</protein>
<accession>A0A4Y7J706</accession>
<dbReference type="STRING" id="3469.A0A4Y7J706"/>
<proteinExistence type="predicted"/>
<dbReference type="SUPFAM" id="SSF81301">
    <property type="entry name" value="Nucleotidyltransferase"/>
    <property type="match status" value="1"/>
</dbReference>